<feature type="domain" description="Response regulatory" evidence="2">
    <location>
        <begin position="22"/>
        <end position="137"/>
    </location>
</feature>
<feature type="modified residue" description="4-aspartylphosphate" evidence="1">
    <location>
        <position position="71"/>
    </location>
</feature>
<name>A0A2T6BBX7_9RHOB</name>
<dbReference type="PROSITE" id="PS50110">
    <property type="entry name" value="RESPONSE_REGULATORY"/>
    <property type="match status" value="1"/>
</dbReference>
<dbReference type="RefSeq" id="WP_158640444.1">
    <property type="nucleotide sequence ID" value="NZ_QBKP01000001.1"/>
</dbReference>
<dbReference type="InterPro" id="IPR001789">
    <property type="entry name" value="Sig_transdc_resp-reg_receiver"/>
</dbReference>
<dbReference type="SMART" id="SM00448">
    <property type="entry name" value="REC"/>
    <property type="match status" value="1"/>
</dbReference>
<organism evidence="3 4">
    <name type="scientific">Gemmobacter caeni</name>
    <dbReference type="NCBI Taxonomy" id="589035"/>
    <lineage>
        <taxon>Bacteria</taxon>
        <taxon>Pseudomonadati</taxon>
        <taxon>Pseudomonadota</taxon>
        <taxon>Alphaproteobacteria</taxon>
        <taxon>Rhodobacterales</taxon>
        <taxon>Paracoccaceae</taxon>
        <taxon>Gemmobacter</taxon>
    </lineage>
</organism>
<dbReference type="CDD" id="cd00156">
    <property type="entry name" value="REC"/>
    <property type="match status" value="1"/>
</dbReference>
<dbReference type="Gene3D" id="3.40.50.2300">
    <property type="match status" value="1"/>
</dbReference>
<dbReference type="Proteomes" id="UP000244224">
    <property type="component" value="Unassembled WGS sequence"/>
</dbReference>
<protein>
    <submittedName>
        <fullName evidence="3">Response regulator receiver domain-containing protein</fullName>
    </submittedName>
</protein>
<keyword evidence="4" id="KW-1185">Reference proteome</keyword>
<dbReference type="GO" id="GO:0000160">
    <property type="term" value="P:phosphorelay signal transduction system"/>
    <property type="evidence" value="ECO:0007669"/>
    <property type="project" value="InterPro"/>
</dbReference>
<proteinExistence type="predicted"/>
<reference evidence="3 4" key="1">
    <citation type="submission" date="2018-04" db="EMBL/GenBank/DDBJ databases">
        <title>Genomic Encyclopedia of Archaeal and Bacterial Type Strains, Phase II (KMG-II): from individual species to whole genera.</title>
        <authorList>
            <person name="Goeker M."/>
        </authorList>
    </citation>
    <scope>NUCLEOTIDE SEQUENCE [LARGE SCALE GENOMIC DNA]</scope>
    <source>
        <strain evidence="3 4">DSM 21823</strain>
    </source>
</reference>
<evidence type="ECO:0000259" key="2">
    <source>
        <dbReference type="PROSITE" id="PS50110"/>
    </source>
</evidence>
<dbReference type="Pfam" id="PF00072">
    <property type="entry name" value="Response_reg"/>
    <property type="match status" value="1"/>
</dbReference>
<sequence>MPDPLHLPDANACRAAPLRGLTILLVEDSRFACDALRLICQRTGARMRRAGTLAAARAHLRLYRPDVVLVDLGLPDGRGEALIHELCLGSFGRARPAILGLSGDPAGRGAALASGADGFVEKPVPGLSAFVALILRTTGTPAATACESGMTLPADPLALRDDLAHAAEMLDVQPETGSYVAGFVEGIARCADDPVLADVAARARPAGADTAPLVRLLASRLARPVTGLIVPPMSGAGPPPHPGTHSE</sequence>
<evidence type="ECO:0000313" key="4">
    <source>
        <dbReference type="Proteomes" id="UP000244224"/>
    </source>
</evidence>
<accession>A0A2T6BBX7</accession>
<dbReference type="EMBL" id="QBKP01000001">
    <property type="protein sequence ID" value="PTX53564.1"/>
    <property type="molecule type" value="Genomic_DNA"/>
</dbReference>
<dbReference type="AlphaFoldDB" id="A0A2T6BBX7"/>
<keyword evidence="1" id="KW-0597">Phosphoprotein</keyword>
<comment type="caution">
    <text evidence="3">The sequence shown here is derived from an EMBL/GenBank/DDBJ whole genome shotgun (WGS) entry which is preliminary data.</text>
</comment>
<dbReference type="InterPro" id="IPR011006">
    <property type="entry name" value="CheY-like_superfamily"/>
</dbReference>
<dbReference type="OrthoDB" id="7831674at2"/>
<evidence type="ECO:0000256" key="1">
    <source>
        <dbReference type="PROSITE-ProRule" id="PRU00169"/>
    </source>
</evidence>
<gene>
    <name evidence="3" type="ORF">C8N34_101485</name>
</gene>
<dbReference type="SUPFAM" id="SSF52172">
    <property type="entry name" value="CheY-like"/>
    <property type="match status" value="1"/>
</dbReference>
<evidence type="ECO:0000313" key="3">
    <source>
        <dbReference type="EMBL" id="PTX53564.1"/>
    </source>
</evidence>